<protein>
    <recommendedName>
        <fullName evidence="3">LVIVD repeat-containing protein</fullName>
    </recommendedName>
</protein>
<dbReference type="eggNOG" id="COG5276">
    <property type="taxonomic scope" value="Bacteria"/>
</dbReference>
<dbReference type="InterPro" id="IPR013211">
    <property type="entry name" value="LVIVD"/>
</dbReference>
<keyword evidence="1" id="KW-0614">Plasmid</keyword>
<dbReference type="Proteomes" id="UP000002429">
    <property type="component" value="Plasmid megaplasmid"/>
</dbReference>
<name>Q1LCS1_CUPMC</name>
<proteinExistence type="predicted"/>
<sequence>MASATPSEHTRLLPALRMWRRLEPHRLINKESVMHHPQRRHRHTALTRGCALAIALMSAALLPLAARAAGAESAAPAAATTAATPAVTPNAGQVSPGTPNVKDPYLAGWLRLTPDRRPTALKAGVDYGMDPATGEFIWPKATQEVHNGQRFPGEMTTWDKNTYSKNVKVLAFYPGVGSPFHAWNNIIDFEGKRYLYIHDRDYLRIMDVTDPAHGKVVYSQGGVWGPKGSSEKYDPNTVQDYLGGATIAWSKKLGKPVMVASYEIGRYGLMQEKMEQPDKVAAQRHYNSLKGFKVFVMDGPLPSQWRLLATRTTDTQHPDAPVGQQQGSGSLDAPEYYGGKYMIVASAPDDSYALTEYPNYLYSPGYQVWDMSDPANPTFVSQVAVPGQILGNAEHEQTYLMNPRAGNRTSWMGARNPIFLPKSLEAGGKIGFGAMGGLGFYAFDLSNPARPKMLGNVNTPPSYAGTEFDNADVSQYERTGYVFTNGYPMNRDCYEPYKDIFVVDARDPARLKVAAKLPRPEVPAGAPFTSFCQRGGNFGPKRANAIGQPGGWRQGIVPYSFYNAGVQIYDVKNPAQPTIAGYFIPPLADETQLPSYTLGKGVFAIYTEYDRNIIWAFTEDGAYALSTPLLGEPVLGAPAKPWPRR</sequence>
<reference evidence="2" key="1">
    <citation type="journal article" date="2010" name="PLoS ONE">
        <title>The complete genome sequence of Cupriavidus metallidurans strain CH34, a master survivalist in harsh and anthropogenic environments.</title>
        <authorList>
            <person name="Janssen P.J."/>
            <person name="Van Houdt R."/>
            <person name="Moors H."/>
            <person name="Monsieurs P."/>
            <person name="Morin N."/>
            <person name="Michaux A."/>
            <person name="Benotmane M.A."/>
            <person name="Leys N."/>
            <person name="Vallaeys T."/>
            <person name="Lapidus A."/>
            <person name="Monchy S."/>
            <person name="Medigue C."/>
            <person name="Taghavi S."/>
            <person name="McCorkle S."/>
            <person name="Dunn J."/>
            <person name="van der Lelie D."/>
            <person name="Mergeay M."/>
        </authorList>
    </citation>
    <scope>NUCLEOTIDE SEQUENCE [LARGE SCALE GENOMIC DNA]</scope>
    <source>
        <strain evidence="2">ATCC 43123 / DSM 2839 / NBRC 102507 / CH34</strain>
    </source>
</reference>
<organism evidence="1 2">
    <name type="scientific">Cupriavidus metallidurans (strain ATCC 43123 / DSM 2839 / NBRC 102507 / CH34)</name>
    <name type="common">Ralstonia metallidurans</name>
    <dbReference type="NCBI Taxonomy" id="266264"/>
    <lineage>
        <taxon>Bacteria</taxon>
        <taxon>Pseudomonadati</taxon>
        <taxon>Pseudomonadota</taxon>
        <taxon>Betaproteobacteria</taxon>
        <taxon>Burkholderiales</taxon>
        <taxon>Burkholderiaceae</taxon>
        <taxon>Cupriavidus</taxon>
    </lineage>
</organism>
<dbReference type="AlphaFoldDB" id="Q1LCS1"/>
<evidence type="ECO:0000313" key="1">
    <source>
        <dbReference type="EMBL" id="ABF12055.1"/>
    </source>
</evidence>
<evidence type="ECO:0008006" key="3">
    <source>
        <dbReference type="Google" id="ProtNLM"/>
    </source>
</evidence>
<geneLocation type="plasmid" evidence="1 2">
    <name>megaplasmid</name>
</geneLocation>
<dbReference type="Pfam" id="PF08309">
    <property type="entry name" value="LVIVD"/>
    <property type="match status" value="2"/>
</dbReference>
<keyword evidence="2" id="KW-1185">Reference proteome</keyword>
<gene>
    <name evidence="1" type="ordered locus">Rmet_5196</name>
</gene>
<dbReference type="KEGG" id="rme:Rmet_5196"/>
<accession>Q1LCS1</accession>
<dbReference type="EMBL" id="CP000353">
    <property type="protein sequence ID" value="ABF12055.1"/>
    <property type="molecule type" value="Genomic_DNA"/>
</dbReference>
<evidence type="ECO:0000313" key="2">
    <source>
        <dbReference type="Proteomes" id="UP000002429"/>
    </source>
</evidence>
<dbReference type="HOGENOM" id="CLU_033990_0_0_4"/>